<dbReference type="InterPro" id="IPR044066">
    <property type="entry name" value="TRIAD_supradom"/>
</dbReference>
<feature type="region of interest" description="Disordered" evidence="9">
    <location>
        <begin position="1"/>
        <end position="52"/>
    </location>
</feature>
<evidence type="ECO:0000256" key="4">
    <source>
        <dbReference type="ARBA" id="ARBA00022737"/>
    </source>
</evidence>
<evidence type="ECO:0000256" key="8">
    <source>
        <dbReference type="SAM" id="Coils"/>
    </source>
</evidence>
<dbReference type="SUPFAM" id="SSF57850">
    <property type="entry name" value="RING/U-box"/>
    <property type="match status" value="2"/>
</dbReference>
<proteinExistence type="predicted"/>
<feature type="compositionally biased region" description="Acidic residues" evidence="9">
    <location>
        <begin position="599"/>
        <end position="609"/>
    </location>
</feature>
<dbReference type="Proteomes" id="UP001470230">
    <property type="component" value="Unassembled WGS sequence"/>
</dbReference>
<keyword evidence="2" id="KW-0808">Transferase</keyword>
<evidence type="ECO:0000256" key="7">
    <source>
        <dbReference type="ARBA" id="ARBA00022833"/>
    </source>
</evidence>
<evidence type="ECO:0000256" key="5">
    <source>
        <dbReference type="ARBA" id="ARBA00022771"/>
    </source>
</evidence>
<accession>A0ABR2JKA1</accession>
<evidence type="ECO:0000313" key="11">
    <source>
        <dbReference type="EMBL" id="KAK8878330.1"/>
    </source>
</evidence>
<evidence type="ECO:0000256" key="3">
    <source>
        <dbReference type="ARBA" id="ARBA00022723"/>
    </source>
</evidence>
<dbReference type="PROSITE" id="PS51873">
    <property type="entry name" value="TRIAD"/>
    <property type="match status" value="1"/>
</dbReference>
<keyword evidence="6" id="KW-0833">Ubl conjugation pathway</keyword>
<keyword evidence="7" id="KW-0862">Zinc</keyword>
<dbReference type="PANTHER" id="PTHR22770">
    <property type="entry name" value="UBIQUITIN CONJUGATING ENZYME 7 INTERACTING PROTEIN-RELATED"/>
    <property type="match status" value="1"/>
</dbReference>
<evidence type="ECO:0000256" key="2">
    <source>
        <dbReference type="ARBA" id="ARBA00022679"/>
    </source>
</evidence>
<dbReference type="CDD" id="cd16630">
    <property type="entry name" value="RING-HC_RBR_RNF216"/>
    <property type="match status" value="1"/>
</dbReference>
<keyword evidence="12" id="KW-1185">Reference proteome</keyword>
<keyword evidence="5" id="KW-0863">Zinc-finger</keyword>
<organism evidence="11 12">
    <name type="scientific">Tritrichomonas musculus</name>
    <dbReference type="NCBI Taxonomy" id="1915356"/>
    <lineage>
        <taxon>Eukaryota</taxon>
        <taxon>Metamonada</taxon>
        <taxon>Parabasalia</taxon>
        <taxon>Tritrichomonadida</taxon>
        <taxon>Tritrichomonadidae</taxon>
        <taxon>Tritrichomonas</taxon>
    </lineage>
</organism>
<feature type="coiled-coil region" evidence="8">
    <location>
        <begin position="320"/>
        <end position="353"/>
    </location>
</feature>
<dbReference type="Gene3D" id="1.20.120.1750">
    <property type="match status" value="1"/>
</dbReference>
<dbReference type="CDD" id="cd20353">
    <property type="entry name" value="Rcat_RBR_RNF216"/>
    <property type="match status" value="1"/>
</dbReference>
<feature type="region of interest" description="Disordered" evidence="9">
    <location>
        <begin position="579"/>
        <end position="609"/>
    </location>
</feature>
<dbReference type="EMBL" id="JAPFFF010000011">
    <property type="protein sequence ID" value="KAK8878330.1"/>
    <property type="molecule type" value="Genomic_DNA"/>
</dbReference>
<feature type="compositionally biased region" description="Acidic residues" evidence="9">
    <location>
        <begin position="31"/>
        <end position="43"/>
    </location>
</feature>
<gene>
    <name evidence="11" type="ORF">M9Y10_005097</name>
</gene>
<evidence type="ECO:0000259" key="10">
    <source>
        <dbReference type="PROSITE" id="PS51873"/>
    </source>
</evidence>
<evidence type="ECO:0000313" key="12">
    <source>
        <dbReference type="Proteomes" id="UP001470230"/>
    </source>
</evidence>
<evidence type="ECO:0000256" key="9">
    <source>
        <dbReference type="SAM" id="MobiDB-lite"/>
    </source>
</evidence>
<keyword evidence="8" id="KW-0175">Coiled coil</keyword>
<dbReference type="InterPro" id="IPR047544">
    <property type="entry name" value="RING-HC_RBR_RNF216"/>
</dbReference>
<keyword evidence="4" id="KW-0677">Repeat</keyword>
<dbReference type="InterPro" id="IPR051628">
    <property type="entry name" value="LUBAC_E3_Ligases"/>
</dbReference>
<feature type="compositionally biased region" description="Basic and acidic residues" evidence="9">
    <location>
        <begin position="579"/>
        <end position="598"/>
    </location>
</feature>
<dbReference type="PANTHER" id="PTHR22770:SF47">
    <property type="entry name" value="E3 UBIQUITIN-PROTEIN LIGASE RNF216"/>
    <property type="match status" value="1"/>
</dbReference>
<dbReference type="CDD" id="cd20335">
    <property type="entry name" value="BRcat_RBR"/>
    <property type="match status" value="1"/>
</dbReference>
<evidence type="ECO:0000256" key="1">
    <source>
        <dbReference type="ARBA" id="ARBA00004906"/>
    </source>
</evidence>
<dbReference type="SMART" id="SM00647">
    <property type="entry name" value="IBR"/>
    <property type="match status" value="1"/>
</dbReference>
<dbReference type="InterPro" id="IPR002867">
    <property type="entry name" value="IBR_dom"/>
</dbReference>
<reference evidence="11 12" key="1">
    <citation type="submission" date="2024-04" db="EMBL/GenBank/DDBJ databases">
        <title>Tritrichomonas musculus Genome.</title>
        <authorList>
            <person name="Alves-Ferreira E."/>
            <person name="Grigg M."/>
            <person name="Lorenzi H."/>
            <person name="Galac M."/>
        </authorList>
    </citation>
    <scope>NUCLEOTIDE SEQUENCE [LARGE SCALE GENOMIC DNA]</scope>
    <source>
        <strain evidence="11 12">EAF2021</strain>
    </source>
</reference>
<keyword evidence="3" id="KW-0479">Metal-binding</keyword>
<name>A0ABR2JKA1_9EUKA</name>
<comment type="pathway">
    <text evidence="1">Protein modification; protein ubiquitination.</text>
</comment>
<dbReference type="Pfam" id="PF26200">
    <property type="entry name" value="Rcat_RNF216"/>
    <property type="match status" value="1"/>
</dbReference>
<dbReference type="Pfam" id="PF01485">
    <property type="entry name" value="IBR"/>
    <property type="match status" value="1"/>
</dbReference>
<dbReference type="InterPro" id="IPR047546">
    <property type="entry name" value="Rcat_RBR_RNF216"/>
</dbReference>
<feature type="domain" description="RING-type" evidence="10">
    <location>
        <begin position="355"/>
        <end position="564"/>
    </location>
</feature>
<comment type="caution">
    <text evidence="11">The sequence shown here is derived from an EMBL/GenBank/DDBJ whole genome shotgun (WGS) entry which is preliminary data.</text>
</comment>
<evidence type="ECO:0000256" key="6">
    <source>
        <dbReference type="ARBA" id="ARBA00022786"/>
    </source>
</evidence>
<protein>
    <recommendedName>
        <fullName evidence="10">RING-type domain-containing protein</fullName>
    </recommendedName>
</protein>
<sequence>MLNGENRGKANNPIIIDSSDDETGTEHSNDESETESSDDDSQEDDFKNFFDPTGVPMNFYNEDNLIQLNPMPKFNPPPININHPAIEPPLPPPPLFQNPNPIFPHREEQNQRAGFRNGILNFFGNAPKNFFMRPQPPVQRDPIEPLGGFFNIGLNRPNNPPGGFFGFNFNPQPPQPDNTKKKQIKLNGIDINMIDVPHNVLTVLKKGCDVSPNFIMGRASSYIQMVLQHGEIPEDLLDRLVIAACDPKTTPSSTFINDNISVLRNFFPEYKVADLKKEFQTNKHLLLNTIESLKKNSTYKKMSKPRLPNTEITITDPIASVQLDELYDEYEKERKKKEKEEEEQRQIEQATKDGSLIECECCICEVPFDWMIQCPEGHLMCKKCVERQIETAISEGRSNVPCLKFGGCDQNISMAELQRLIPKKTLERLVATETLNAITAAELEHTVTCHKCGYIVIYDGNGPMNCPQCKAQTCPKCGGAWHPNMTCEQFKEIDKDRIVEEQMNEAVVRTCPKCKTQFMKDEGCNKMECPRCHTWICYWCRKIIPKEVGYEHFWRQQGPCPPDKCPLWVQNDTLHLIEAEKAKDQAKGDLRDNNPKNNEEEEENEEKKV</sequence>